<name>A0A367FNL8_9ACTN</name>
<sequence>MTTLRNSFDGGVDGSVITVAGSGGASGDPLGYVSGSVVYSSTHAHSGTLSAKLPAAGFRSVGHELPAPAFWIRFYAWLQGHYTGSLVRLWTGLDASGTYSGGINTRADGTLDLICGGATVNLSGTVPLNAWVRLEGFWSTTGGAELRRYNSPESLTVSGSVTTAANLAGSVSTQEVVRVSVATDAYLDDFDVSSDGWIGPTNIDMPPRPVFLRSAVHRAASW</sequence>
<dbReference type="Proteomes" id="UP000253094">
    <property type="component" value="Unassembled WGS sequence"/>
</dbReference>
<comment type="caution">
    <text evidence="1">The sequence shown here is derived from an EMBL/GenBank/DDBJ whole genome shotgun (WGS) entry which is preliminary data.</text>
</comment>
<evidence type="ECO:0008006" key="3">
    <source>
        <dbReference type="Google" id="ProtNLM"/>
    </source>
</evidence>
<dbReference type="RefSeq" id="WP_114027611.1">
    <property type="nucleotide sequence ID" value="NZ_QOIL01000003.1"/>
</dbReference>
<keyword evidence="2" id="KW-1185">Reference proteome</keyword>
<gene>
    <name evidence="1" type="ORF">DQ384_05490</name>
</gene>
<reference evidence="1 2" key="1">
    <citation type="submission" date="2018-06" db="EMBL/GenBank/DDBJ databases">
        <title>Sphaerisporangium craniellae sp. nov., isolated from a marine sponge in the South China Sea.</title>
        <authorList>
            <person name="Li L."/>
        </authorList>
    </citation>
    <scope>NUCLEOTIDE SEQUENCE [LARGE SCALE GENOMIC DNA]</scope>
    <source>
        <strain evidence="1 2">CCTCC AA 208026</strain>
    </source>
</reference>
<dbReference type="OrthoDB" id="5182475at2"/>
<dbReference type="EMBL" id="QOIL01000003">
    <property type="protein sequence ID" value="RCG31996.1"/>
    <property type="molecule type" value="Genomic_DNA"/>
</dbReference>
<protein>
    <recommendedName>
        <fullName evidence="3">LamG domain-containing protein</fullName>
    </recommendedName>
</protein>
<organism evidence="1 2">
    <name type="scientific">Sphaerisporangium album</name>
    <dbReference type="NCBI Taxonomy" id="509200"/>
    <lineage>
        <taxon>Bacteria</taxon>
        <taxon>Bacillati</taxon>
        <taxon>Actinomycetota</taxon>
        <taxon>Actinomycetes</taxon>
        <taxon>Streptosporangiales</taxon>
        <taxon>Streptosporangiaceae</taxon>
        <taxon>Sphaerisporangium</taxon>
    </lineage>
</organism>
<accession>A0A367FNL8</accession>
<dbReference type="AlphaFoldDB" id="A0A367FNL8"/>
<evidence type="ECO:0000313" key="1">
    <source>
        <dbReference type="EMBL" id="RCG31996.1"/>
    </source>
</evidence>
<evidence type="ECO:0000313" key="2">
    <source>
        <dbReference type="Proteomes" id="UP000253094"/>
    </source>
</evidence>
<proteinExistence type="predicted"/>